<organism evidence="1 2">
    <name type="scientific">Agaribacter marinus</name>
    <dbReference type="NCBI Taxonomy" id="1431249"/>
    <lineage>
        <taxon>Bacteria</taxon>
        <taxon>Pseudomonadati</taxon>
        <taxon>Pseudomonadota</taxon>
        <taxon>Gammaproteobacteria</taxon>
        <taxon>Alteromonadales</taxon>
        <taxon>Alteromonadaceae</taxon>
        <taxon>Agaribacter</taxon>
    </lineage>
</organism>
<evidence type="ECO:0000313" key="2">
    <source>
        <dbReference type="Proteomes" id="UP001156601"/>
    </source>
</evidence>
<dbReference type="RefSeq" id="WP_284219022.1">
    <property type="nucleotide sequence ID" value="NZ_BSOT01000011.1"/>
</dbReference>
<reference evidence="1" key="2">
    <citation type="submission" date="2023-01" db="EMBL/GenBank/DDBJ databases">
        <title>Draft genome sequence of Agaribacter marinus strain NBRC 110023.</title>
        <authorList>
            <person name="Sun Q."/>
            <person name="Mori K."/>
        </authorList>
    </citation>
    <scope>NUCLEOTIDE SEQUENCE</scope>
    <source>
        <strain evidence="1">NBRC 110023</strain>
    </source>
</reference>
<dbReference type="EMBL" id="BSOT01000011">
    <property type="protein sequence ID" value="GLR72611.1"/>
    <property type="molecule type" value="Genomic_DNA"/>
</dbReference>
<dbReference type="Proteomes" id="UP001156601">
    <property type="component" value="Unassembled WGS sequence"/>
</dbReference>
<evidence type="ECO:0008006" key="3">
    <source>
        <dbReference type="Google" id="ProtNLM"/>
    </source>
</evidence>
<evidence type="ECO:0000313" key="1">
    <source>
        <dbReference type="EMBL" id="GLR72611.1"/>
    </source>
</evidence>
<reference evidence="1" key="1">
    <citation type="journal article" date="2014" name="Int. J. Syst. Evol. Microbiol.">
        <title>Complete genome sequence of Corynebacterium casei LMG S-19264T (=DSM 44701T), isolated from a smear-ripened cheese.</title>
        <authorList>
            <consortium name="US DOE Joint Genome Institute (JGI-PGF)"/>
            <person name="Walter F."/>
            <person name="Albersmeier A."/>
            <person name="Kalinowski J."/>
            <person name="Ruckert C."/>
        </authorList>
    </citation>
    <scope>NUCLEOTIDE SEQUENCE</scope>
    <source>
        <strain evidence="1">NBRC 110023</strain>
    </source>
</reference>
<comment type="caution">
    <text evidence="1">The sequence shown here is derived from an EMBL/GenBank/DDBJ whole genome shotgun (WGS) entry which is preliminary data.</text>
</comment>
<dbReference type="InterPro" id="IPR010836">
    <property type="entry name" value="SapC"/>
</dbReference>
<keyword evidence="2" id="KW-1185">Reference proteome</keyword>
<protein>
    <recommendedName>
        <fullName evidence="3">SapC</fullName>
    </recommendedName>
</protein>
<sequence>MDITIENKHVLLNSNIHKEISYSPEIDFYSLASEQILPIVLPEFGAIAGENPIIFVKDNTSGRFKAAALYGLMPEQNLSVTAEKWTSNYMPKAVRNQHFKLHKSMVNSPGQASSNSNDDFDLSFDASLTQFTSPKGERLFSDAGHETSFLKNIKNNLIQYLHASHHTDMFLQTIATLGLLAPNKLTVDVLGKKIDVEGLFLINEEKFSQLSHEQFIKLREQDYLSAIYSHFISLNHALSLAKKAAKV</sequence>
<gene>
    <name evidence="1" type="ORF">GCM10007852_35190</name>
</gene>
<proteinExistence type="predicted"/>
<dbReference type="AlphaFoldDB" id="A0AA37T307"/>
<accession>A0AA37T307</accession>
<dbReference type="Pfam" id="PF07277">
    <property type="entry name" value="SapC"/>
    <property type="match status" value="1"/>
</dbReference>
<name>A0AA37T307_9ALTE</name>